<dbReference type="EMBL" id="JAABLM010000010">
    <property type="protein sequence ID" value="NBL65417.1"/>
    <property type="molecule type" value="Genomic_DNA"/>
</dbReference>
<sequence>MRNFFTALFITFFATLSAQVQFEARVNKQSVAQNERFRIEFAMNEDGDNFVPPSFEGFRIVGGPSQQVSQSWINGKASFQKSYIYILLPTQKGNLTIKQASIEIHGQIYKTSPVKINVTNAVEQPQDPYANPYGNPYGNPYQQQQQQQYQPPADGGIHLVAEISNENPYVNQPITVVYKLYVSHNSSVRNWRELQSPKFNDFWSQNIDIKNLVVEEGKFKGENYRYVVLRKTVLYPQKSGKLTIEPLSLDIAIDQPTGKRDIFGRPHFVPTNKTVSAGKRSINVRSLPENGKPEDFGGAVGKFNFVVKPSKTELKHGETLELEVSVSGNGNLKLFNLPKPIVPSAFEMYDPVHNEQVSTPLSGMQGKISDKYTIVPQFQGDYTIKGLTFSYFDLSSNSYKTITSNDVNVKVLDGPIAGNDVANTSESAEKKAVKTVNQFKFIALKTNLINITSEDFLGSPLFYGLMIVPFLLIPIIILARKKKEAIDSDIVGNKRRLSSRLAKKYLAEARKQIANKEAFYIALEKALHNFLKAKLHIETSEMSKEKIREILLEKNAKPETIEDFINLSESCEFARYAPSSSTAIQEDYERAGSIISELEKQIS</sequence>
<reference evidence="4" key="1">
    <citation type="submission" date="2020-01" db="EMBL/GenBank/DDBJ databases">
        <title>Sphingomonas sp. strain CSW-10.</title>
        <authorList>
            <person name="Chen W.-M."/>
        </authorList>
    </citation>
    <scope>NUCLEOTIDE SEQUENCE [LARGE SCALE GENOMIC DNA]</scope>
    <source>
        <strain evidence="4">NST-5</strain>
    </source>
</reference>
<keyword evidence="4" id="KW-1185">Reference proteome</keyword>
<keyword evidence="1" id="KW-0812">Transmembrane</keyword>
<keyword evidence="1" id="KW-0472">Membrane</keyword>
<dbReference type="Proteomes" id="UP000798602">
    <property type="component" value="Unassembled WGS sequence"/>
</dbReference>
<evidence type="ECO:0000256" key="2">
    <source>
        <dbReference type="SAM" id="SignalP"/>
    </source>
</evidence>
<dbReference type="PANTHER" id="PTHR40940">
    <property type="entry name" value="PROTEIN BATD-RELATED"/>
    <property type="match status" value="1"/>
</dbReference>
<evidence type="ECO:0000313" key="4">
    <source>
        <dbReference type="Proteomes" id="UP000798602"/>
    </source>
</evidence>
<gene>
    <name evidence="3" type="ORF">GV828_09425</name>
</gene>
<accession>A0ABW9Z965</accession>
<dbReference type="InterPro" id="IPR025738">
    <property type="entry name" value="BatD"/>
</dbReference>
<evidence type="ECO:0000313" key="3">
    <source>
        <dbReference type="EMBL" id="NBL65417.1"/>
    </source>
</evidence>
<keyword evidence="2" id="KW-0732">Signal</keyword>
<evidence type="ECO:0000256" key="1">
    <source>
        <dbReference type="SAM" id="Phobius"/>
    </source>
</evidence>
<dbReference type="Pfam" id="PF13584">
    <property type="entry name" value="BatD"/>
    <property type="match status" value="2"/>
</dbReference>
<keyword evidence="1" id="KW-1133">Transmembrane helix</keyword>
<feature type="transmembrane region" description="Helical" evidence="1">
    <location>
        <begin position="461"/>
        <end position="479"/>
    </location>
</feature>
<dbReference type="PANTHER" id="PTHR40940:SF2">
    <property type="entry name" value="BATD"/>
    <property type="match status" value="1"/>
</dbReference>
<organism evidence="3 4">
    <name type="scientific">Flavobacterium ichthyis</name>
    <dbReference type="NCBI Taxonomy" id="2698827"/>
    <lineage>
        <taxon>Bacteria</taxon>
        <taxon>Pseudomonadati</taxon>
        <taxon>Bacteroidota</taxon>
        <taxon>Flavobacteriia</taxon>
        <taxon>Flavobacteriales</taxon>
        <taxon>Flavobacteriaceae</taxon>
        <taxon>Flavobacterium</taxon>
    </lineage>
</organism>
<comment type="caution">
    <text evidence="3">The sequence shown here is derived from an EMBL/GenBank/DDBJ whole genome shotgun (WGS) entry which is preliminary data.</text>
</comment>
<protein>
    <submittedName>
        <fullName evidence="3">Protein BatD</fullName>
    </submittedName>
</protein>
<name>A0ABW9Z965_9FLAO</name>
<proteinExistence type="predicted"/>
<feature type="signal peptide" evidence="2">
    <location>
        <begin position="1"/>
        <end position="18"/>
    </location>
</feature>
<feature type="chain" id="PRO_5046835603" evidence="2">
    <location>
        <begin position="19"/>
        <end position="603"/>
    </location>
</feature>